<dbReference type="GO" id="GO:0005886">
    <property type="term" value="C:plasma membrane"/>
    <property type="evidence" value="ECO:0007669"/>
    <property type="project" value="UniProtKB-SubCell"/>
</dbReference>
<dbReference type="GO" id="GO:0006935">
    <property type="term" value="P:chemotaxis"/>
    <property type="evidence" value="ECO:0007669"/>
    <property type="project" value="UniProtKB-KW"/>
</dbReference>
<accession>E6PHJ7</accession>
<proteinExistence type="inferred from homology"/>
<reference evidence="8" key="1">
    <citation type="submission" date="2009-10" db="EMBL/GenBank/DDBJ databases">
        <title>Diversity of trophic interactions inside an arsenic-rich microbial ecosystem.</title>
        <authorList>
            <person name="Bertin P.N."/>
            <person name="Heinrich-Salmeron A."/>
            <person name="Pelletier E."/>
            <person name="Goulhen-Chollet F."/>
            <person name="Arsene-Ploetze F."/>
            <person name="Gallien S."/>
            <person name="Calteau A."/>
            <person name="Vallenet D."/>
            <person name="Casiot C."/>
            <person name="Chane-Woon-Ming B."/>
            <person name="Giloteaux L."/>
            <person name="Barakat M."/>
            <person name="Bonnefoy V."/>
            <person name="Bruneel O."/>
            <person name="Chandler M."/>
            <person name="Cleiss J."/>
            <person name="Duran R."/>
            <person name="Elbaz-Poulichet F."/>
            <person name="Fonknechten N."/>
            <person name="Lauga B."/>
            <person name="Mornico D."/>
            <person name="Ortet P."/>
            <person name="Schaeffer C."/>
            <person name="Siguier P."/>
            <person name="Alexander Thil Smith A."/>
            <person name="Van Dorsselaer A."/>
            <person name="Weissenbach J."/>
            <person name="Medigue C."/>
            <person name="Le Paslier D."/>
        </authorList>
    </citation>
    <scope>NUCLEOTIDE SEQUENCE</scope>
</reference>
<dbReference type="PANTHER" id="PTHR43484">
    <property type="match status" value="1"/>
</dbReference>
<dbReference type="PANTHER" id="PTHR43484:SF1">
    <property type="entry name" value="FLAGELLAR MOTOR SWITCH PROTEIN FLIN"/>
    <property type="match status" value="1"/>
</dbReference>
<comment type="caution">
    <text evidence="8">The sequence shown here is derived from an EMBL/GenBank/DDBJ whole genome shotgun (WGS) entry which is preliminary data.</text>
</comment>
<evidence type="ECO:0000256" key="4">
    <source>
        <dbReference type="ARBA" id="ARBA00022500"/>
    </source>
</evidence>
<evidence type="ECO:0000256" key="5">
    <source>
        <dbReference type="ARBA" id="ARBA00022779"/>
    </source>
</evidence>
<keyword evidence="6" id="KW-0472">Membrane</keyword>
<evidence type="ECO:0000256" key="3">
    <source>
        <dbReference type="ARBA" id="ARBA00022475"/>
    </source>
</evidence>
<evidence type="ECO:0000256" key="6">
    <source>
        <dbReference type="ARBA" id="ARBA00023136"/>
    </source>
</evidence>
<keyword evidence="8" id="KW-0282">Flagellum</keyword>
<dbReference type="InterPro" id="IPR012826">
    <property type="entry name" value="FliN"/>
</dbReference>
<evidence type="ECO:0000256" key="2">
    <source>
        <dbReference type="ARBA" id="ARBA00009226"/>
    </source>
</evidence>
<dbReference type="InterPro" id="IPR051469">
    <property type="entry name" value="FliN/MopA/SpaO"/>
</dbReference>
<comment type="subcellular location">
    <subcellularLocation>
        <location evidence="1">Cell membrane</location>
        <topology evidence="1">Peripheral membrane protein</topology>
        <orientation evidence="1">Cytoplasmic side</orientation>
    </subcellularLocation>
</comment>
<protein>
    <submittedName>
        <fullName evidence="8">Flagellar motor switching and energizing phosphatase fliN (Partial)</fullName>
    </submittedName>
</protein>
<evidence type="ECO:0000256" key="1">
    <source>
        <dbReference type="ARBA" id="ARBA00004413"/>
    </source>
</evidence>
<sequence length="89" mass="9556">MASNHSTQKNIDVLLHVPMQVTAELGKTKMSVEDVLKIGTGTIIELDRLASGPVDLLVNNKLIARGEVVAVDENFGIRVSELIARPPAP</sequence>
<dbReference type="InterPro" id="IPR001543">
    <property type="entry name" value="FliN-like_C"/>
</dbReference>
<keyword evidence="8" id="KW-0969">Cilium</keyword>
<gene>
    <name evidence="8" type="ORF">CARN1_1102</name>
</gene>
<dbReference type="PRINTS" id="PR00956">
    <property type="entry name" value="FLGMOTORFLIN"/>
</dbReference>
<keyword evidence="4" id="KW-0145">Chemotaxis</keyword>
<dbReference type="Gene3D" id="2.30.330.10">
    <property type="entry name" value="SpoA-like"/>
    <property type="match status" value="1"/>
</dbReference>
<dbReference type="NCBIfam" id="TIGR02480">
    <property type="entry name" value="fliN"/>
    <property type="match status" value="1"/>
</dbReference>
<dbReference type="GO" id="GO:0071973">
    <property type="term" value="P:bacterial-type flagellum-dependent cell motility"/>
    <property type="evidence" value="ECO:0007669"/>
    <property type="project" value="InterPro"/>
</dbReference>
<dbReference type="GO" id="GO:0003774">
    <property type="term" value="F:cytoskeletal motor activity"/>
    <property type="evidence" value="ECO:0007669"/>
    <property type="project" value="InterPro"/>
</dbReference>
<dbReference type="EMBL" id="CABL01000017">
    <property type="protein sequence ID" value="CBH75935.1"/>
    <property type="molecule type" value="Genomic_DNA"/>
</dbReference>
<dbReference type="Pfam" id="PF01052">
    <property type="entry name" value="FliMN_C"/>
    <property type="match status" value="1"/>
</dbReference>
<feature type="domain" description="Flagellar motor switch protein FliN-like C-terminal" evidence="7">
    <location>
        <begin position="14"/>
        <end position="83"/>
    </location>
</feature>
<dbReference type="InterPro" id="IPR036429">
    <property type="entry name" value="SpoA-like_sf"/>
</dbReference>
<evidence type="ECO:0000259" key="7">
    <source>
        <dbReference type="Pfam" id="PF01052"/>
    </source>
</evidence>
<evidence type="ECO:0000313" key="8">
    <source>
        <dbReference type="EMBL" id="CBH75935.1"/>
    </source>
</evidence>
<comment type="similarity">
    <text evidence="2">Belongs to the FliN/MopA/SpaO family.</text>
</comment>
<dbReference type="InterPro" id="IPR001172">
    <property type="entry name" value="FliN_T3SS_HrcQb"/>
</dbReference>
<organism evidence="8">
    <name type="scientific">mine drainage metagenome</name>
    <dbReference type="NCBI Taxonomy" id="410659"/>
    <lineage>
        <taxon>unclassified sequences</taxon>
        <taxon>metagenomes</taxon>
        <taxon>ecological metagenomes</taxon>
    </lineage>
</organism>
<dbReference type="GO" id="GO:0009425">
    <property type="term" value="C:bacterial-type flagellum basal body"/>
    <property type="evidence" value="ECO:0007669"/>
    <property type="project" value="InterPro"/>
</dbReference>
<keyword evidence="8" id="KW-0966">Cell projection</keyword>
<dbReference type="AlphaFoldDB" id="E6PHJ7"/>
<dbReference type="SUPFAM" id="SSF101801">
    <property type="entry name" value="Surface presentation of antigens (SPOA)"/>
    <property type="match status" value="1"/>
</dbReference>
<keyword evidence="3" id="KW-1003">Cell membrane</keyword>
<name>E6PHJ7_9ZZZZ</name>
<keyword evidence="5" id="KW-0283">Flagellar rotation</keyword>